<keyword evidence="2" id="KW-1185">Reference proteome</keyword>
<evidence type="ECO:0000313" key="2">
    <source>
        <dbReference type="Proteomes" id="UP001397290"/>
    </source>
</evidence>
<reference evidence="1 2" key="1">
    <citation type="submission" date="2020-02" db="EMBL/GenBank/DDBJ databases">
        <title>Comparative genomics of the hypocrealean fungal genus Beauvera.</title>
        <authorList>
            <person name="Showalter D.N."/>
            <person name="Bushley K.E."/>
            <person name="Rehner S.A."/>
        </authorList>
    </citation>
    <scope>NUCLEOTIDE SEQUENCE [LARGE SCALE GENOMIC DNA]</scope>
    <source>
        <strain evidence="1 2">ARSEF4384</strain>
    </source>
</reference>
<proteinExistence type="predicted"/>
<sequence length="139" mass="15266">MGKRFAPLITWRLNISRPFVELLFSTPYMAKSLVLVPLKSTFASFNPQEQLLATAPTMNLVCADVGSPRSIMRGPMSGSSGSSAGVVVMAGVNVLVRYPGHFQFLMKIAPSFDVFVDLETSRLQGLHPRAKRNHGRPFT</sequence>
<gene>
    <name evidence="1" type="ORF">G3M48_009191</name>
</gene>
<evidence type="ECO:0000313" key="1">
    <source>
        <dbReference type="EMBL" id="KAK8148789.1"/>
    </source>
</evidence>
<comment type="caution">
    <text evidence="1">The sequence shown here is derived from an EMBL/GenBank/DDBJ whole genome shotgun (WGS) entry which is preliminary data.</text>
</comment>
<protein>
    <submittedName>
        <fullName evidence="1">Uncharacterized protein</fullName>
    </submittedName>
</protein>
<organism evidence="1 2">
    <name type="scientific">Beauveria asiatica</name>
    <dbReference type="NCBI Taxonomy" id="1069075"/>
    <lineage>
        <taxon>Eukaryota</taxon>
        <taxon>Fungi</taxon>
        <taxon>Dikarya</taxon>
        <taxon>Ascomycota</taxon>
        <taxon>Pezizomycotina</taxon>
        <taxon>Sordariomycetes</taxon>
        <taxon>Hypocreomycetidae</taxon>
        <taxon>Hypocreales</taxon>
        <taxon>Cordycipitaceae</taxon>
        <taxon>Beauveria</taxon>
    </lineage>
</organism>
<dbReference type="Proteomes" id="UP001397290">
    <property type="component" value="Unassembled WGS sequence"/>
</dbReference>
<dbReference type="EMBL" id="JAAHCF010000073">
    <property type="protein sequence ID" value="KAK8148789.1"/>
    <property type="molecule type" value="Genomic_DNA"/>
</dbReference>
<dbReference type="AlphaFoldDB" id="A0AAW0S3R5"/>
<accession>A0AAW0S3R5</accession>
<name>A0AAW0S3R5_9HYPO</name>